<evidence type="ECO:0000313" key="3">
    <source>
        <dbReference type="Proteomes" id="UP000824469"/>
    </source>
</evidence>
<gene>
    <name evidence="2" type="ORF">KI387_040906</name>
</gene>
<evidence type="ECO:0000313" key="2">
    <source>
        <dbReference type="EMBL" id="KAH9293889.1"/>
    </source>
</evidence>
<reference evidence="2 3" key="1">
    <citation type="journal article" date="2021" name="Nat. Plants">
        <title>The Taxus genome provides insights into paclitaxel biosynthesis.</title>
        <authorList>
            <person name="Xiong X."/>
            <person name="Gou J."/>
            <person name="Liao Q."/>
            <person name="Li Y."/>
            <person name="Zhou Q."/>
            <person name="Bi G."/>
            <person name="Li C."/>
            <person name="Du R."/>
            <person name="Wang X."/>
            <person name="Sun T."/>
            <person name="Guo L."/>
            <person name="Liang H."/>
            <person name="Lu P."/>
            <person name="Wu Y."/>
            <person name="Zhang Z."/>
            <person name="Ro D.K."/>
            <person name="Shang Y."/>
            <person name="Huang S."/>
            <person name="Yan J."/>
        </authorList>
    </citation>
    <scope>NUCLEOTIDE SEQUENCE [LARGE SCALE GENOMIC DNA]</scope>
    <source>
        <strain evidence="2">Ta-2019</strain>
    </source>
</reference>
<keyword evidence="3" id="KW-1185">Reference proteome</keyword>
<evidence type="ECO:0000256" key="1">
    <source>
        <dbReference type="SAM" id="MobiDB-lite"/>
    </source>
</evidence>
<feature type="region of interest" description="Disordered" evidence="1">
    <location>
        <begin position="1"/>
        <end position="64"/>
    </location>
</feature>
<feature type="compositionally biased region" description="Basic and acidic residues" evidence="1">
    <location>
        <begin position="15"/>
        <end position="35"/>
    </location>
</feature>
<protein>
    <submittedName>
        <fullName evidence="2">Uncharacterized protein</fullName>
    </submittedName>
</protein>
<dbReference type="AlphaFoldDB" id="A0AA38F644"/>
<proteinExistence type="predicted"/>
<feature type="non-terminal residue" evidence="2">
    <location>
        <position position="64"/>
    </location>
</feature>
<sequence>MGSREGRQRGSSSGDGDRRRRDGGSGSGEGKRWNRDGGSWNDGKLKKTKFMQQEDETLMQMDHT</sequence>
<comment type="caution">
    <text evidence="2">The sequence shown here is derived from an EMBL/GenBank/DDBJ whole genome shotgun (WGS) entry which is preliminary data.</text>
</comment>
<name>A0AA38F644_TAXCH</name>
<organism evidence="2 3">
    <name type="scientific">Taxus chinensis</name>
    <name type="common">Chinese yew</name>
    <name type="synonym">Taxus wallichiana var. chinensis</name>
    <dbReference type="NCBI Taxonomy" id="29808"/>
    <lineage>
        <taxon>Eukaryota</taxon>
        <taxon>Viridiplantae</taxon>
        <taxon>Streptophyta</taxon>
        <taxon>Embryophyta</taxon>
        <taxon>Tracheophyta</taxon>
        <taxon>Spermatophyta</taxon>
        <taxon>Pinopsida</taxon>
        <taxon>Pinidae</taxon>
        <taxon>Conifers II</taxon>
        <taxon>Cupressales</taxon>
        <taxon>Taxaceae</taxon>
        <taxon>Taxus</taxon>
    </lineage>
</organism>
<accession>A0AA38F644</accession>
<dbReference type="Proteomes" id="UP000824469">
    <property type="component" value="Unassembled WGS sequence"/>
</dbReference>
<dbReference type="EMBL" id="JAHRHJ020000608">
    <property type="protein sequence ID" value="KAH9293889.1"/>
    <property type="molecule type" value="Genomic_DNA"/>
</dbReference>